<feature type="region of interest" description="Disordered" evidence="5">
    <location>
        <begin position="1029"/>
        <end position="1058"/>
    </location>
</feature>
<gene>
    <name evidence="6" type="ORF">Esi_0030_0083</name>
</gene>
<feature type="repeat" description="ANK" evidence="3">
    <location>
        <begin position="2647"/>
        <end position="2679"/>
    </location>
</feature>
<dbReference type="InterPro" id="IPR036322">
    <property type="entry name" value="WD40_repeat_dom_sf"/>
</dbReference>
<evidence type="ECO:0000256" key="2">
    <source>
        <dbReference type="ARBA" id="ARBA00023043"/>
    </source>
</evidence>
<feature type="compositionally biased region" description="Gly residues" evidence="5">
    <location>
        <begin position="2885"/>
        <end position="2894"/>
    </location>
</feature>
<feature type="repeat" description="ANK" evidence="3">
    <location>
        <begin position="1905"/>
        <end position="1937"/>
    </location>
</feature>
<dbReference type="SUPFAM" id="SSF141571">
    <property type="entry name" value="Pentapeptide repeat-like"/>
    <property type="match status" value="1"/>
</dbReference>
<feature type="repeat" description="WD" evidence="4">
    <location>
        <begin position="1280"/>
        <end position="1321"/>
    </location>
</feature>
<dbReference type="SMART" id="SM00248">
    <property type="entry name" value="ANK"/>
    <property type="match status" value="36"/>
</dbReference>
<evidence type="ECO:0000313" key="7">
    <source>
        <dbReference type="Proteomes" id="UP000002630"/>
    </source>
</evidence>
<feature type="region of interest" description="Disordered" evidence="5">
    <location>
        <begin position="2871"/>
        <end position="2911"/>
    </location>
</feature>
<feature type="compositionally biased region" description="Gly residues" evidence="5">
    <location>
        <begin position="1202"/>
        <end position="1216"/>
    </location>
</feature>
<dbReference type="PROSITE" id="PS50297">
    <property type="entry name" value="ANK_REP_REGION"/>
    <property type="match status" value="15"/>
</dbReference>
<feature type="compositionally biased region" description="Basic and acidic residues" evidence="5">
    <location>
        <begin position="3115"/>
        <end position="3133"/>
    </location>
</feature>
<feature type="compositionally biased region" description="Low complexity" evidence="5">
    <location>
        <begin position="3175"/>
        <end position="3184"/>
    </location>
</feature>
<feature type="region of interest" description="Disordered" evidence="5">
    <location>
        <begin position="2493"/>
        <end position="2515"/>
    </location>
</feature>
<dbReference type="InterPro" id="IPR001680">
    <property type="entry name" value="WD40_rpt"/>
</dbReference>
<feature type="region of interest" description="Disordered" evidence="5">
    <location>
        <begin position="3098"/>
        <end position="3134"/>
    </location>
</feature>
<feature type="region of interest" description="Disordered" evidence="5">
    <location>
        <begin position="914"/>
        <end position="938"/>
    </location>
</feature>
<keyword evidence="4" id="KW-0853">WD repeat</keyword>
<feature type="region of interest" description="Disordered" evidence="5">
    <location>
        <begin position="1180"/>
        <end position="1221"/>
    </location>
</feature>
<protein>
    <submittedName>
        <fullName evidence="6">Similar to ankyrin 2,3/unc44, partial</fullName>
    </submittedName>
</protein>
<dbReference type="PROSITE" id="PS50088">
    <property type="entry name" value="ANK_REPEAT"/>
    <property type="match status" value="19"/>
</dbReference>
<feature type="region of interest" description="Disordered" evidence="5">
    <location>
        <begin position="1711"/>
        <end position="1732"/>
    </location>
</feature>
<dbReference type="Pfam" id="PF13637">
    <property type="entry name" value="Ank_4"/>
    <property type="match status" value="1"/>
</dbReference>
<dbReference type="InterPro" id="IPR011047">
    <property type="entry name" value="Quinoprotein_ADH-like_sf"/>
</dbReference>
<feature type="repeat" description="ANK" evidence="3">
    <location>
        <begin position="2091"/>
        <end position="2123"/>
    </location>
</feature>
<feature type="repeat" description="ANK" evidence="3">
    <location>
        <begin position="2187"/>
        <end position="2220"/>
    </location>
</feature>
<dbReference type="Gene3D" id="2.160.20.80">
    <property type="entry name" value="E3 ubiquitin-protein ligase SopA"/>
    <property type="match status" value="1"/>
</dbReference>
<keyword evidence="7" id="KW-1185">Reference proteome</keyword>
<evidence type="ECO:0000256" key="5">
    <source>
        <dbReference type="SAM" id="MobiDB-lite"/>
    </source>
</evidence>
<dbReference type="InterPro" id="IPR002110">
    <property type="entry name" value="Ankyrin_rpt"/>
</dbReference>
<feature type="repeat" description="ANK" evidence="3">
    <location>
        <begin position="2818"/>
        <end position="2840"/>
    </location>
</feature>
<feature type="region of interest" description="Disordered" evidence="5">
    <location>
        <begin position="333"/>
        <end position="374"/>
    </location>
</feature>
<feature type="repeat" description="ANK" evidence="3">
    <location>
        <begin position="2752"/>
        <end position="2784"/>
    </location>
</feature>
<dbReference type="InParanoid" id="D8LKI1"/>
<evidence type="ECO:0000256" key="1">
    <source>
        <dbReference type="ARBA" id="ARBA00022737"/>
    </source>
</evidence>
<dbReference type="Gene3D" id="1.25.40.20">
    <property type="entry name" value="Ankyrin repeat-containing domain"/>
    <property type="match status" value="11"/>
</dbReference>
<dbReference type="SUPFAM" id="SSF50978">
    <property type="entry name" value="WD40 repeat-like"/>
    <property type="match status" value="1"/>
</dbReference>
<feature type="compositionally biased region" description="Low complexity" evidence="5">
    <location>
        <begin position="677"/>
        <end position="687"/>
    </location>
</feature>
<feature type="region of interest" description="Disordered" evidence="5">
    <location>
        <begin position="3175"/>
        <end position="3223"/>
    </location>
</feature>
<sequence length="3223" mass="330455">MLCYRQVEAFLEAKGGGGGTGGRYRSSDMRDLAALHSLGSHPLTLDLVCELANEEPNAAAPPPGEDKSFLASMPAFSTTPPFSSAAATAAADTSHALWMEGRPNRPTRAWVMACWLERAMKSGAGFSSRGGVKSRIGGAVAAERERGGAATGITTSAGVVLSSSSARGLHSAEDLAFSMYQAGRWTMDAAPPEMQTSAQLLQLRLHKLVPLSSGRLWGFAKSGLMEFLVASRVRRGVLEEGERRRERTIAVTQNKEGVELAPDLPDPNPILGALSFCPFESEGGGGSGSVGHPGGGLVLAFLGEMCSTDSVFAELLLQLVDDSKQHVQERTCATTYADGSNSGSRTSKRAVSEDDSGSRHPSEKVAADGGGDGDEAARDRALMVAAANAMTVLCRSGHSFAGMDLSQIKIPGAVLDRGIFDGCSFVAADLTGCSVRDVSLRRCNLARARLGSLNIGALPTLRPFGSGSSGGATLVPAGGVGDARGVVEAAAAMVAGPRSGGGDNTRAGEEMIGRVGVSADRTVVAVLSGDGRCAKILRTGSLQEVCRMSPGTGRVFSSELLLLSPRGHLVLAYTVSAGGVGGEGGREESPGGSPEGKYLELRRVVGLGEGNGGDGGDHEGEARLVFQEPCAPKTAHPSFFPDDTRFVHQHGDNDVGVVDCASGESVDMIRVDLSPMQETQQPQQHGQEANSSTKREERGGTSAPVPSIRSLRVTPDQTKVQVGISKGIILEYELEGQASHEQAWLRVGYEALIGRRVVDAPVHGDGGLFAVMGPDRVIQIRSWRVKSSSKCNKGKTPGEGSDEGCTVSERELARLWCGDEEKIEELAFASTGDSFLTREPESGTASLWSIKPDVALIQRMKNVCCHMTPELFLASGKALALAHNDCTVKVYSCETGEVLLSHCVPSPASSVAVTTAPKEQDGGDAGERGGSGSRVSCRSGRCSPSDAILHAFTTAGQIHRWRLSLRTSTERDVPFSSVSGADGGGRGPVRAAAALPAGCGSGGRHLIVLAGDRGLVAVDAERGELVQELTGAGGAHRGDSEGGDDSGGRGDGGGGVSHVVVTPDETTIVSVGDDNKLVEWDARTYAMRSSRQLNSEPGEAAASRRRIPWVERRGCRRHRRPHRSMAVAMTLCSRGRIQLWDLATYRECCRAGAGRTASNSPSPSSFVTAEWVAHDGPVTSMAARPKVPKPSLLPPPSPAKGRGSGGRRGTGTGNGGDETTASDVIVGVDAHIHLLMSRRPPAVATGGGDGLVRVWTDEGMATCAEADGASLLSPEAGGGRRGHEGAVLCVCWHPGGEMLASAGQDWAIWLWNANGRSLSYIHAHQRWTRVLSFSDGGDFLTSYAAGGGFAGWAVAVSEKKQEFKIRWKQPQRLIATHAELDDTLGLSAENAQALCDHGAVASLPPPSTKSEPTPAAGLAGTTTSVAALATTTAIETPMLVVSATLHARIQDADWTVDGVRSLAWPAGDHDLEARNSEGMTMLLSAARHGRGHMVDSFLSAGVNRNAVDDRGYTAVCWAAAGGFSTILRALLFSDEGANPNHVTSDGDNPAILAARGGHLCAIAELEEGGADLNMGNQLGETALIAASRAGKTEVVAFLAGLTGADLERRDGVRCTTALAAAASFGRTGCARVLLARCADLFVPATDGRAPVFLASSGGHLATLRLLLDAAGADREMEIARPDSAGRTPVMAASANGHLGCLRALLGDDGGGGGGPEENGAEERQGCVPGIDAPDGQGRTALMHACIFDQTECVKFLLSKGARVDIGDNRETTPIMLAAGAGHESCLCILIEACSVAAAAAAAAATSDASASNPVTPRSLAFYKADLLDVADADGNNASHYACRAGEDGTLALLADAGAGLELPSGASGTGGAGLRPVHLTVVHGFLFCLEELADRGVDLEATDGDGETPLLLAVRCGSEACVEFLLTEGEEETKPSDANGAAYAAGCPMVDPNRRSGGGGGVGRERPLNSAARLGRTSLVLLLLSAGADPAETDRDGETAVHAAARCGQAGIIKALAQASGGRPPPRQPRVPTGVSGDESRSDKGDLPPWWFMVTDAVETATFAAAVEGHAGVLRSLLAVGALETSRPNAAGDTPMGAAALAGHSEALQVLVEAGGDVNDTDKAGRTSAYSAAISGHVSTLALILGDADCNTGGECNSSGGRLRGKGAGGGKAALGNPAAVDTPDNNGSTPLWAAAARGHLDTVEYLVGRCGASPQARDAQGTTAAWMAAESGHTRCLKVLLGEGADGSLANDDGFTPALIAAQGGHAECLRVLAMAGADMNITGPAGNSAAGLAAMGGHINCLEVITGTGGDLDVPNNDGHTAVFAAAMHGRLDCLRVLAAAGAHLTRRDAAGNTAAMVAANHDQVCCLEFLVEQAGRSVLSEKNDRGMSPICFALLSGSAETVAFLSVFDPGLMIDPDSKGWTPAHFAAAQGQLGCLKTIVEAYANNEALAGQVLGADAADRRGGAGGEGGGASSLLPGWWVNVMRGVGRGEARSASPSGSDSGGSASEERKRRLQGAFAARLDGHGESPLHAAARAGHLHTYAYLVEEVGLRPEDANSRGETCLWIAAANGRLEILRLLVKEGLDVNAPDYKGCSPAHAAARENQVDALAVLTERACSPRASGGSGRDLGIKSPVLDLDAKDINGASPLHYAVAARHLSALAFLCDAGANVDAVDASGRTPCWQVAEDGERWFFEQAGLLDLLASRGADLNKSPETGTTLAHIAALNDDPGCLKVLCERGAHVDTVDQFGNTPVMFAAMAGGVDSVQMLTDRGCDLSRGNHQGATPAFFSAQDGHTECLSLLLSLGADARVGRVDGGTPLMIAAQNGHASCVEVLLSPSLCLLPSPSVSVATDAGAFRTLTPPNTVCDSIGSSSSASSNASGGIGEGGGGTPQPHQMPAERPRAGLESRTSSGYSALNLAVVSGENSCAKALLAAGADVEAVDPDGRTPLHLAAAAGDALMCGILLEHGALPWRRTADGLEPAMVAALQGHDLAARRIIEDARLTPGDGTDVAGEAISRYRADARERAGGASDSPLSRGVGGGGGGFGGGYDDGFERTKALLPASVARLPPALTTRQGEGPSSAVIQAGLGLAEEEGGAASSTGGNRSSGRRVAERRREKSSASIDDKPFRAPSPIAAAAAAAAAAIRVAVPSFMPINNGSSTVLVGAGAAGADAGASAGGTQSSLWSGLRREEKDGATSGVRQENASKEKTPLRAKHRQ</sequence>
<feature type="compositionally biased region" description="Basic and acidic residues" evidence="5">
    <location>
        <begin position="350"/>
        <end position="366"/>
    </location>
</feature>
<feature type="repeat" description="ANK" evidence="3">
    <location>
        <begin position="2254"/>
        <end position="2286"/>
    </location>
</feature>
<feature type="repeat" description="ANK" evidence="3">
    <location>
        <begin position="2528"/>
        <end position="2550"/>
    </location>
</feature>
<feature type="region of interest" description="Disordered" evidence="5">
    <location>
        <begin position="2017"/>
        <end position="2046"/>
    </location>
</feature>
<feature type="repeat" description="ANK" evidence="3">
    <location>
        <begin position="2719"/>
        <end position="2751"/>
    </location>
</feature>
<feature type="compositionally biased region" description="Low complexity" evidence="5">
    <location>
        <begin position="3098"/>
        <end position="3111"/>
    </location>
</feature>
<feature type="region of interest" description="Disordered" evidence="5">
    <location>
        <begin position="3028"/>
        <end position="3048"/>
    </location>
</feature>
<feature type="region of interest" description="Disordered" evidence="5">
    <location>
        <begin position="2158"/>
        <end position="2187"/>
    </location>
</feature>
<feature type="compositionally biased region" description="Low complexity" evidence="5">
    <location>
        <begin position="2872"/>
        <end position="2884"/>
    </location>
</feature>
<dbReference type="SMART" id="SM00320">
    <property type="entry name" value="WD40"/>
    <property type="match status" value="3"/>
</dbReference>
<feature type="repeat" description="ANK" evidence="3">
    <location>
        <begin position="1477"/>
        <end position="1509"/>
    </location>
</feature>
<dbReference type="Proteomes" id="UP000002630">
    <property type="component" value="Linkage Group LG19"/>
</dbReference>
<evidence type="ECO:0000313" key="6">
    <source>
        <dbReference type="EMBL" id="CBN74571.1"/>
    </source>
</evidence>
<dbReference type="eggNOG" id="KOG4177">
    <property type="taxonomic scope" value="Eukaryota"/>
</dbReference>
<feature type="repeat" description="ANK" evidence="3">
    <location>
        <begin position="1963"/>
        <end position="1995"/>
    </location>
</feature>
<dbReference type="EMBL" id="FN648487">
    <property type="protein sequence ID" value="CBN74571.1"/>
    <property type="molecule type" value="Genomic_DNA"/>
</dbReference>
<reference evidence="6 7" key="1">
    <citation type="journal article" date="2010" name="Nature">
        <title>The Ectocarpus genome and the independent evolution of multicellularity in brown algae.</title>
        <authorList>
            <person name="Cock J.M."/>
            <person name="Sterck L."/>
            <person name="Rouze P."/>
            <person name="Scornet D."/>
            <person name="Allen A.E."/>
            <person name="Amoutzias G."/>
            <person name="Anthouard V."/>
            <person name="Artiguenave F."/>
            <person name="Aury J.M."/>
            <person name="Badger J.H."/>
            <person name="Beszteri B."/>
            <person name="Billiau K."/>
            <person name="Bonnet E."/>
            <person name="Bothwell J.H."/>
            <person name="Bowler C."/>
            <person name="Boyen C."/>
            <person name="Brownlee C."/>
            <person name="Carrano C.J."/>
            <person name="Charrier B."/>
            <person name="Cho G.Y."/>
            <person name="Coelho S.M."/>
            <person name="Collen J."/>
            <person name="Corre E."/>
            <person name="Da Silva C."/>
            <person name="Delage L."/>
            <person name="Delaroque N."/>
            <person name="Dittami S.M."/>
            <person name="Doulbeau S."/>
            <person name="Elias M."/>
            <person name="Farnham G."/>
            <person name="Gachon C.M."/>
            <person name="Gschloessl B."/>
            <person name="Heesch S."/>
            <person name="Jabbari K."/>
            <person name="Jubin C."/>
            <person name="Kawai H."/>
            <person name="Kimura K."/>
            <person name="Kloareg B."/>
            <person name="Kupper F.C."/>
            <person name="Lang D."/>
            <person name="Le Bail A."/>
            <person name="Leblanc C."/>
            <person name="Lerouge P."/>
            <person name="Lohr M."/>
            <person name="Lopez P.J."/>
            <person name="Martens C."/>
            <person name="Maumus F."/>
            <person name="Michel G."/>
            <person name="Miranda-Saavedra D."/>
            <person name="Morales J."/>
            <person name="Moreau H."/>
            <person name="Motomura T."/>
            <person name="Nagasato C."/>
            <person name="Napoli C.A."/>
            <person name="Nelson D.R."/>
            <person name="Nyvall-Collen P."/>
            <person name="Peters A.F."/>
            <person name="Pommier C."/>
            <person name="Potin P."/>
            <person name="Poulain J."/>
            <person name="Quesneville H."/>
            <person name="Read B."/>
            <person name="Rensing S.A."/>
            <person name="Ritter A."/>
            <person name="Rousvoal S."/>
            <person name="Samanta M."/>
            <person name="Samson G."/>
            <person name="Schroeder D.C."/>
            <person name="Segurens B."/>
            <person name="Strittmatter M."/>
            <person name="Tonon T."/>
            <person name="Tregear J.W."/>
            <person name="Valentin K."/>
            <person name="von Dassow P."/>
            <person name="Yamagishi T."/>
            <person name="Van de Peer Y."/>
            <person name="Wincker P."/>
        </authorList>
    </citation>
    <scope>NUCLEOTIDE SEQUENCE [LARGE SCALE GENOMIC DNA]</scope>
    <source>
        <strain evidence="7">Ec32 / CCAP1310/4</strain>
    </source>
</reference>
<dbReference type="PANTHER" id="PTHR24198:SF165">
    <property type="entry name" value="ANKYRIN REPEAT-CONTAINING PROTEIN-RELATED"/>
    <property type="match status" value="1"/>
</dbReference>
<feature type="repeat" description="ANK" evidence="3">
    <location>
        <begin position="1736"/>
        <end position="1768"/>
    </location>
</feature>
<feature type="region of interest" description="Disordered" evidence="5">
    <location>
        <begin position="675"/>
        <end position="708"/>
    </location>
</feature>
<dbReference type="InterPro" id="IPR036770">
    <property type="entry name" value="Ankyrin_rpt-contain_sf"/>
</dbReference>
<dbReference type="Pfam" id="PF12796">
    <property type="entry name" value="Ank_2"/>
    <property type="match status" value="10"/>
</dbReference>
<dbReference type="PROSITE" id="PS50082">
    <property type="entry name" value="WD_REPEATS_2"/>
    <property type="match status" value="1"/>
</dbReference>
<feature type="repeat" description="ANK" evidence="3">
    <location>
        <begin position="2915"/>
        <end position="2947"/>
    </location>
</feature>
<dbReference type="OrthoDB" id="1577640at2759"/>
<dbReference type="PROSITE" id="PS50294">
    <property type="entry name" value="WD_REPEATS_REGION"/>
    <property type="match status" value="1"/>
</dbReference>
<evidence type="ECO:0000256" key="4">
    <source>
        <dbReference type="PROSITE-ProRule" id="PRU00221"/>
    </source>
</evidence>
<feature type="repeat" description="ANK" evidence="3">
    <location>
        <begin position="1545"/>
        <end position="1577"/>
    </location>
</feature>
<dbReference type="Gene3D" id="2.130.10.10">
    <property type="entry name" value="YVTN repeat-like/Quinoprotein amine dehydrogenase"/>
    <property type="match status" value="2"/>
</dbReference>
<dbReference type="Pfam" id="PF00400">
    <property type="entry name" value="WD40"/>
    <property type="match status" value="1"/>
</dbReference>
<feature type="repeat" description="ANK" evidence="3">
    <location>
        <begin position="2562"/>
        <end position="2594"/>
    </location>
</feature>
<name>D8LKI1_ECTSI</name>
<proteinExistence type="predicted"/>
<feature type="repeat" description="ANK" evidence="3">
    <location>
        <begin position="2320"/>
        <end position="2352"/>
    </location>
</feature>
<feature type="compositionally biased region" description="Basic and acidic residues" evidence="5">
    <location>
        <begin position="918"/>
        <end position="927"/>
    </location>
</feature>
<dbReference type="SUPFAM" id="SSF48403">
    <property type="entry name" value="Ankyrin repeat"/>
    <property type="match status" value="5"/>
</dbReference>
<dbReference type="InterPro" id="IPR015943">
    <property type="entry name" value="WD40/YVTN_repeat-like_dom_sf"/>
</dbReference>
<feature type="repeat" description="ANK" evidence="3">
    <location>
        <begin position="2948"/>
        <end position="2973"/>
    </location>
</feature>
<dbReference type="SUPFAM" id="SSF50998">
    <property type="entry name" value="Quinoprotein alcohol dehydrogenase-like"/>
    <property type="match status" value="1"/>
</dbReference>
<accession>D8LKI1</accession>
<keyword evidence="2 3" id="KW-0040">ANK repeat</keyword>
<feature type="repeat" description="ANK" evidence="3">
    <location>
        <begin position="2221"/>
        <end position="2253"/>
    </location>
</feature>
<feature type="repeat" description="ANK" evidence="3">
    <location>
        <begin position="2785"/>
        <end position="2817"/>
    </location>
</feature>
<dbReference type="PANTHER" id="PTHR24198">
    <property type="entry name" value="ANKYRIN REPEAT AND PROTEIN KINASE DOMAIN-CONTAINING PROTEIN"/>
    <property type="match status" value="1"/>
</dbReference>
<dbReference type="Pfam" id="PF00023">
    <property type="entry name" value="Ank"/>
    <property type="match status" value="1"/>
</dbReference>
<feature type="compositionally biased region" description="Low complexity" evidence="5">
    <location>
        <begin position="2496"/>
        <end position="2509"/>
    </location>
</feature>
<keyword evidence="1" id="KW-0677">Repeat</keyword>
<feature type="compositionally biased region" description="Polar residues" evidence="5">
    <location>
        <begin position="333"/>
        <end position="345"/>
    </location>
</feature>
<evidence type="ECO:0000256" key="3">
    <source>
        <dbReference type="PROSITE-ProRule" id="PRU00023"/>
    </source>
</evidence>
<dbReference type="EMBL" id="FN649744">
    <property type="protein sequence ID" value="CBN74571.1"/>
    <property type="molecule type" value="Genomic_DNA"/>
</dbReference>
<organism evidence="6 7">
    <name type="scientific">Ectocarpus siliculosus</name>
    <name type="common">Brown alga</name>
    <name type="synonym">Conferva siliculosa</name>
    <dbReference type="NCBI Taxonomy" id="2880"/>
    <lineage>
        <taxon>Eukaryota</taxon>
        <taxon>Sar</taxon>
        <taxon>Stramenopiles</taxon>
        <taxon>Ochrophyta</taxon>
        <taxon>PX clade</taxon>
        <taxon>Phaeophyceae</taxon>
        <taxon>Ectocarpales</taxon>
        <taxon>Ectocarpaceae</taxon>
        <taxon>Ectocarpus</taxon>
    </lineage>
</organism>
<dbReference type="STRING" id="2880.D8LKI1"/>